<feature type="signal peptide" evidence="12">
    <location>
        <begin position="1"/>
        <end position="17"/>
    </location>
</feature>
<dbReference type="Proteomes" id="UP000054359">
    <property type="component" value="Unassembled WGS sequence"/>
</dbReference>
<keyword evidence="14" id="KW-1185">Reference proteome</keyword>
<feature type="non-terminal residue" evidence="13">
    <location>
        <position position="314"/>
    </location>
</feature>
<evidence type="ECO:0000256" key="9">
    <source>
        <dbReference type="ARBA" id="ARBA00023136"/>
    </source>
</evidence>
<keyword evidence="9" id="KW-0472">Membrane</keyword>
<evidence type="ECO:0000256" key="1">
    <source>
        <dbReference type="ARBA" id="ARBA00004177"/>
    </source>
</evidence>
<evidence type="ECO:0000256" key="7">
    <source>
        <dbReference type="ARBA" id="ARBA00022753"/>
    </source>
</evidence>
<dbReference type="InterPro" id="IPR032675">
    <property type="entry name" value="LRR_dom_sf"/>
</dbReference>
<dbReference type="SUPFAM" id="SSF52058">
    <property type="entry name" value="L domain-like"/>
    <property type="match status" value="1"/>
</dbReference>
<comment type="subcellular location">
    <subcellularLocation>
        <location evidence="1">Endosome</location>
    </subcellularLocation>
    <subcellularLocation>
        <location evidence="2">Membrane</location>
    </subcellularLocation>
</comment>
<dbReference type="Pfam" id="PF13855">
    <property type="entry name" value="LRR_8"/>
    <property type="match status" value="1"/>
</dbReference>
<reference evidence="13 14" key="1">
    <citation type="submission" date="2013-11" db="EMBL/GenBank/DDBJ databases">
        <title>Genome sequencing of Stegodyphus mimosarum.</title>
        <authorList>
            <person name="Bechsgaard J."/>
        </authorList>
    </citation>
    <scope>NUCLEOTIDE SEQUENCE [LARGE SCALE GENOMIC DNA]</scope>
</reference>
<dbReference type="OrthoDB" id="6424150at2759"/>
<accession>A0A087TCK3</accession>
<dbReference type="GO" id="GO:0005768">
    <property type="term" value="C:endosome"/>
    <property type="evidence" value="ECO:0007669"/>
    <property type="project" value="UniProtKB-SubCell"/>
</dbReference>
<keyword evidence="8" id="KW-1133">Transmembrane helix</keyword>
<keyword evidence="6" id="KW-0677">Repeat</keyword>
<evidence type="ECO:0000256" key="3">
    <source>
        <dbReference type="ARBA" id="ARBA00022614"/>
    </source>
</evidence>
<dbReference type="GO" id="GO:0016020">
    <property type="term" value="C:membrane"/>
    <property type="evidence" value="ECO:0007669"/>
    <property type="project" value="UniProtKB-SubCell"/>
</dbReference>
<evidence type="ECO:0000256" key="2">
    <source>
        <dbReference type="ARBA" id="ARBA00004370"/>
    </source>
</evidence>
<keyword evidence="5 12" id="KW-0732">Signal</keyword>
<organism evidence="13 14">
    <name type="scientific">Stegodyphus mimosarum</name>
    <name type="common">African social velvet spider</name>
    <dbReference type="NCBI Taxonomy" id="407821"/>
    <lineage>
        <taxon>Eukaryota</taxon>
        <taxon>Metazoa</taxon>
        <taxon>Ecdysozoa</taxon>
        <taxon>Arthropoda</taxon>
        <taxon>Chelicerata</taxon>
        <taxon>Arachnida</taxon>
        <taxon>Araneae</taxon>
        <taxon>Araneomorphae</taxon>
        <taxon>Entelegynae</taxon>
        <taxon>Eresoidea</taxon>
        <taxon>Eresidae</taxon>
        <taxon>Stegodyphus</taxon>
    </lineage>
</organism>
<keyword evidence="7" id="KW-0967">Endosome</keyword>
<keyword evidence="10" id="KW-0675">Receptor</keyword>
<dbReference type="PANTHER" id="PTHR47410">
    <property type="entry name" value="TOLL-LIKE RECEPTOR 7-RELATED"/>
    <property type="match status" value="1"/>
</dbReference>
<dbReference type="EMBL" id="KK114600">
    <property type="protein sequence ID" value="KFM62842.1"/>
    <property type="molecule type" value="Genomic_DNA"/>
</dbReference>
<keyword evidence="3" id="KW-0433">Leucine-rich repeat</keyword>
<evidence type="ECO:0000313" key="14">
    <source>
        <dbReference type="Proteomes" id="UP000054359"/>
    </source>
</evidence>
<dbReference type="SMART" id="SM00369">
    <property type="entry name" value="LRR_TYP"/>
    <property type="match status" value="4"/>
</dbReference>
<feature type="chain" id="PRO_5001829520" evidence="12">
    <location>
        <begin position="18"/>
        <end position="314"/>
    </location>
</feature>
<sequence>MKYTAIILSAVLTVALCCPPEEALYPCVCKKHQGSSYTVDIICDGLHNEIDLKNAAAACKNRHDVLSFVILNSVLNYIPQSAFEGTFIRAIEVQESTLFSLSDTEQALVGMEKTLESLTLIRNIFMGSWHWSKLKSLTKLIYLKVREIALPSIEKDIDSLNFLRNIDFSKNEISLISDKAFENFKNLEFLVLGENEIKEVKRNMLPNPASQLRVMNFTQNRIQALPTDMFDNMPKLTAFHIKHNRLLTLDEKVFASVWSQLFYIDISDNDLRCDCRMSWMMQRKFPLLTLGLCSEPPELRGKNITMLSLKDLWC</sequence>
<dbReference type="InterPro" id="IPR003591">
    <property type="entry name" value="Leu-rich_rpt_typical-subtyp"/>
</dbReference>
<evidence type="ECO:0000256" key="6">
    <source>
        <dbReference type="ARBA" id="ARBA00022737"/>
    </source>
</evidence>
<keyword evidence="11" id="KW-0325">Glycoprotein</keyword>
<dbReference type="Gene3D" id="3.80.10.10">
    <property type="entry name" value="Ribonuclease Inhibitor"/>
    <property type="match status" value="1"/>
</dbReference>
<evidence type="ECO:0000256" key="5">
    <source>
        <dbReference type="ARBA" id="ARBA00022729"/>
    </source>
</evidence>
<dbReference type="OMA" id="EMVFFDM"/>
<dbReference type="InterPro" id="IPR001611">
    <property type="entry name" value="Leu-rich_rpt"/>
</dbReference>
<proteinExistence type="predicted"/>
<evidence type="ECO:0000256" key="11">
    <source>
        <dbReference type="ARBA" id="ARBA00023180"/>
    </source>
</evidence>
<evidence type="ECO:0000313" key="13">
    <source>
        <dbReference type="EMBL" id="KFM62842.1"/>
    </source>
</evidence>
<gene>
    <name evidence="13" type="ORF">X975_23906</name>
</gene>
<name>A0A087TCK3_STEMI</name>
<keyword evidence="4" id="KW-0812">Transmembrane</keyword>
<evidence type="ECO:0000256" key="10">
    <source>
        <dbReference type="ARBA" id="ARBA00023170"/>
    </source>
</evidence>
<evidence type="ECO:0000256" key="12">
    <source>
        <dbReference type="SAM" id="SignalP"/>
    </source>
</evidence>
<evidence type="ECO:0000256" key="4">
    <source>
        <dbReference type="ARBA" id="ARBA00022692"/>
    </source>
</evidence>
<evidence type="ECO:0000256" key="8">
    <source>
        <dbReference type="ARBA" id="ARBA00022989"/>
    </source>
</evidence>
<protein>
    <submittedName>
        <fullName evidence="13">Slit-like protein</fullName>
    </submittedName>
</protein>
<dbReference type="STRING" id="407821.A0A087TCK3"/>
<dbReference type="AlphaFoldDB" id="A0A087TCK3"/>
<dbReference type="PANTHER" id="PTHR47410:SF5">
    <property type="entry name" value="TOLL-LIKE RECEPTOR 3"/>
    <property type="match status" value="1"/>
</dbReference>